<dbReference type="eggNOG" id="KOG0840">
    <property type="taxonomic scope" value="Eukaryota"/>
</dbReference>
<dbReference type="GO" id="GO:0006515">
    <property type="term" value="P:protein quality control for misfolded or incompletely synthesized proteins"/>
    <property type="evidence" value="ECO:0007669"/>
    <property type="project" value="TreeGrafter"/>
</dbReference>
<dbReference type="Pfam" id="PF00574">
    <property type="entry name" value="CLP_protease"/>
    <property type="match status" value="1"/>
</dbReference>
<dbReference type="Gramene" id="ABO94727">
    <property type="protein sequence ID" value="ABO94727"/>
    <property type="gene ID" value="OSTLU_119581"/>
</dbReference>
<dbReference type="PANTHER" id="PTHR10381:SF47">
    <property type="entry name" value="ATP-DEPENDENT CLP PROTEASE PROTEOLYTIC SUBUNIT-RELATED PROTEIN 4, CHLOROPLASTIC"/>
    <property type="match status" value="1"/>
</dbReference>
<sequence length="251" mass="27847">MFRLTPTVTASSSSVRVRASRASKFRPGEPFPEVLQKTSRRIIMNDRGRHAITQVIPSLQGDASTQSPPDLPSFIFKERIVYLGMTLVPSVTELILAELLYLQYEDKKKPIQLYINSTGSSKDGQKYGYDTEAFAIYDTIQYVSPPVHTIAVGTAWGEAAMLLAAGSRGNRAALPSASIMLKQPLSAFRGQASELEIQRQEMRNTKRQMLEILAKTTGKDIATVESDINRPLYFDPTEAVKYGLIDKVLSD</sequence>
<evidence type="ECO:0000313" key="4">
    <source>
        <dbReference type="EMBL" id="ABO94727.1"/>
    </source>
</evidence>
<dbReference type="PANTHER" id="PTHR10381">
    <property type="entry name" value="ATP-DEPENDENT CLP PROTEASE PROTEOLYTIC SUBUNIT"/>
    <property type="match status" value="1"/>
</dbReference>
<evidence type="ECO:0000256" key="2">
    <source>
        <dbReference type="RuleBase" id="RU003567"/>
    </source>
</evidence>
<dbReference type="GeneID" id="5000397"/>
<keyword evidence="3" id="KW-0175">Coiled coil</keyword>
<dbReference type="Gene3D" id="3.90.226.10">
    <property type="entry name" value="2-enoyl-CoA Hydratase, Chain A, domain 1"/>
    <property type="match status" value="1"/>
</dbReference>
<dbReference type="GO" id="GO:0051117">
    <property type="term" value="F:ATPase binding"/>
    <property type="evidence" value="ECO:0007669"/>
    <property type="project" value="TreeGrafter"/>
</dbReference>
<dbReference type="GO" id="GO:0004252">
    <property type="term" value="F:serine-type endopeptidase activity"/>
    <property type="evidence" value="ECO:0007669"/>
    <property type="project" value="InterPro"/>
</dbReference>
<dbReference type="InterPro" id="IPR029045">
    <property type="entry name" value="ClpP/crotonase-like_dom_sf"/>
</dbReference>
<dbReference type="STRING" id="436017.A4RST7"/>
<proteinExistence type="inferred from homology"/>
<dbReference type="GO" id="GO:0009570">
    <property type="term" value="C:chloroplast stroma"/>
    <property type="evidence" value="ECO:0007669"/>
    <property type="project" value="EnsemblPlants"/>
</dbReference>
<dbReference type="MEROPS" id="S14.003"/>
<dbReference type="AlphaFoldDB" id="A4RST7"/>
<dbReference type="InterPro" id="IPR001907">
    <property type="entry name" value="ClpP"/>
</dbReference>
<dbReference type="EMBL" id="CP000582">
    <property type="protein sequence ID" value="ABO94727.1"/>
    <property type="molecule type" value="Genomic_DNA"/>
</dbReference>
<dbReference type="GO" id="GO:0010468">
    <property type="term" value="P:regulation of gene expression"/>
    <property type="evidence" value="ECO:0007669"/>
    <property type="project" value="EnsemblPlants"/>
</dbReference>
<gene>
    <name evidence="4" type="primary">ClpP3</name>
    <name evidence="4" type="ORF">OSTLU_119581</name>
</gene>
<accession>A4RST7</accession>
<comment type="similarity">
    <text evidence="1 2">Belongs to the peptidase S14 family.</text>
</comment>
<dbReference type="HOGENOM" id="CLU_058707_5_2_1"/>
<keyword evidence="4" id="KW-0378">Hydrolase</keyword>
<dbReference type="Proteomes" id="UP000001568">
    <property type="component" value="Chromosome 2"/>
</dbReference>
<dbReference type="PRINTS" id="PR00127">
    <property type="entry name" value="CLPPROTEASEP"/>
</dbReference>
<evidence type="ECO:0000256" key="3">
    <source>
        <dbReference type="SAM" id="Coils"/>
    </source>
</evidence>
<dbReference type="KEGG" id="olu:OSTLU_119581"/>
<dbReference type="GO" id="GO:0000302">
    <property type="term" value="P:response to reactive oxygen species"/>
    <property type="evidence" value="ECO:0007669"/>
    <property type="project" value="EnsemblPlants"/>
</dbReference>
<feature type="coiled-coil region" evidence="3">
    <location>
        <begin position="185"/>
        <end position="215"/>
    </location>
</feature>
<organism evidence="4 5">
    <name type="scientific">Ostreococcus lucimarinus (strain CCE9901)</name>
    <dbReference type="NCBI Taxonomy" id="436017"/>
    <lineage>
        <taxon>Eukaryota</taxon>
        <taxon>Viridiplantae</taxon>
        <taxon>Chlorophyta</taxon>
        <taxon>Mamiellophyceae</taxon>
        <taxon>Mamiellales</taxon>
        <taxon>Bathycoccaceae</taxon>
        <taxon>Ostreococcus</taxon>
    </lineage>
</organism>
<dbReference type="InterPro" id="IPR023562">
    <property type="entry name" value="ClpP/TepA"/>
</dbReference>
<evidence type="ECO:0000256" key="1">
    <source>
        <dbReference type="ARBA" id="ARBA00007039"/>
    </source>
</evidence>
<dbReference type="RefSeq" id="XP_001416434.1">
    <property type="nucleotide sequence ID" value="XM_001416397.1"/>
</dbReference>
<protein>
    <recommendedName>
        <fullName evidence="2">ATP-dependent Clp protease proteolytic subunit</fullName>
    </recommendedName>
</protein>
<dbReference type="OMA" id="RIMYLGM"/>
<keyword evidence="5" id="KW-1185">Reference proteome</keyword>
<dbReference type="GO" id="GO:0009368">
    <property type="term" value="C:endopeptidase Clp complex"/>
    <property type="evidence" value="ECO:0007669"/>
    <property type="project" value="TreeGrafter"/>
</dbReference>
<name>A4RST7_OSTLU</name>
<dbReference type="CDD" id="cd07017">
    <property type="entry name" value="S14_ClpP_2"/>
    <property type="match status" value="1"/>
</dbReference>
<keyword evidence="4" id="KW-0645">Protease</keyword>
<dbReference type="SUPFAM" id="SSF52096">
    <property type="entry name" value="ClpP/crotonase"/>
    <property type="match status" value="1"/>
</dbReference>
<dbReference type="OrthoDB" id="2017408at2759"/>
<dbReference type="GO" id="GO:0004176">
    <property type="term" value="F:ATP-dependent peptidase activity"/>
    <property type="evidence" value="ECO:0007669"/>
    <property type="project" value="InterPro"/>
</dbReference>
<evidence type="ECO:0000313" key="5">
    <source>
        <dbReference type="Proteomes" id="UP000001568"/>
    </source>
</evidence>
<reference evidence="4 5" key="1">
    <citation type="journal article" date="2007" name="Proc. Natl. Acad. Sci. U.S.A.">
        <title>The tiny eukaryote Ostreococcus provides genomic insights into the paradox of plankton speciation.</title>
        <authorList>
            <person name="Palenik B."/>
            <person name="Grimwood J."/>
            <person name="Aerts A."/>
            <person name="Rouze P."/>
            <person name="Salamov A."/>
            <person name="Putnam N."/>
            <person name="Dupont C."/>
            <person name="Jorgensen R."/>
            <person name="Derelle E."/>
            <person name="Rombauts S."/>
            <person name="Zhou K."/>
            <person name="Otillar R."/>
            <person name="Merchant S.S."/>
            <person name="Podell S."/>
            <person name="Gaasterland T."/>
            <person name="Napoli C."/>
            <person name="Gendler K."/>
            <person name="Manuell A."/>
            <person name="Tai V."/>
            <person name="Vallon O."/>
            <person name="Piganeau G."/>
            <person name="Jancek S."/>
            <person name="Heijde M."/>
            <person name="Jabbari K."/>
            <person name="Bowler C."/>
            <person name="Lohr M."/>
            <person name="Robbens S."/>
            <person name="Werner G."/>
            <person name="Dubchak I."/>
            <person name="Pazour G.J."/>
            <person name="Ren Q."/>
            <person name="Paulsen I."/>
            <person name="Delwiche C."/>
            <person name="Schmutz J."/>
            <person name="Rokhsar D."/>
            <person name="Van de Peer Y."/>
            <person name="Moreau H."/>
            <person name="Grigoriev I.V."/>
        </authorList>
    </citation>
    <scope>NUCLEOTIDE SEQUENCE [LARGE SCALE GENOMIC DNA]</scope>
    <source>
        <strain evidence="4 5">CCE9901</strain>
    </source>
</reference>